<evidence type="ECO:0000256" key="4">
    <source>
        <dbReference type="ARBA" id="ARBA00022729"/>
    </source>
</evidence>
<evidence type="ECO:0000256" key="1">
    <source>
        <dbReference type="ARBA" id="ARBA00004589"/>
    </source>
</evidence>
<keyword evidence="3" id="KW-0812">Transmembrane</keyword>
<evidence type="ECO:0000256" key="7">
    <source>
        <dbReference type="ARBA" id="ARBA00023180"/>
    </source>
</evidence>
<evidence type="ECO:0000256" key="6">
    <source>
        <dbReference type="ARBA" id="ARBA00023136"/>
    </source>
</evidence>
<dbReference type="AlphaFoldDB" id="A0A1B6DU84"/>
<gene>
    <name evidence="10" type="ORF">g.3002</name>
</gene>
<keyword evidence="6" id="KW-0472">Membrane</keyword>
<evidence type="ECO:0000313" key="10">
    <source>
        <dbReference type="EMBL" id="JAS29205.1"/>
    </source>
</evidence>
<evidence type="ECO:0000256" key="2">
    <source>
        <dbReference type="ARBA" id="ARBA00022622"/>
    </source>
</evidence>
<feature type="signal peptide" evidence="9">
    <location>
        <begin position="1"/>
        <end position="25"/>
    </location>
</feature>
<evidence type="ECO:0000256" key="9">
    <source>
        <dbReference type="SAM" id="SignalP"/>
    </source>
</evidence>
<dbReference type="GO" id="GO:0030431">
    <property type="term" value="P:sleep"/>
    <property type="evidence" value="ECO:0007669"/>
    <property type="project" value="InterPro"/>
</dbReference>
<evidence type="ECO:0000256" key="5">
    <source>
        <dbReference type="ARBA" id="ARBA00022989"/>
    </source>
</evidence>
<dbReference type="InterPro" id="IPR050975">
    <property type="entry name" value="Sleep_regulator"/>
</dbReference>
<keyword evidence="8" id="KW-0449">Lipoprotein</keyword>
<proteinExistence type="predicted"/>
<keyword evidence="7" id="KW-0325">Glycoprotein</keyword>
<keyword evidence="2" id="KW-0336">GPI-anchor</keyword>
<keyword evidence="5" id="KW-1133">Transmembrane helix</keyword>
<reference evidence="10" key="1">
    <citation type="submission" date="2015-12" db="EMBL/GenBank/DDBJ databases">
        <title>De novo transcriptome assembly of four potential Pierce s Disease insect vectors from Arizona vineyards.</title>
        <authorList>
            <person name="Tassone E.E."/>
        </authorList>
    </citation>
    <scope>NUCLEOTIDE SEQUENCE</scope>
</reference>
<keyword evidence="4 9" id="KW-0732">Signal</keyword>
<dbReference type="GO" id="GO:0032222">
    <property type="term" value="P:regulation of synaptic transmission, cholinergic"/>
    <property type="evidence" value="ECO:0007669"/>
    <property type="project" value="InterPro"/>
</dbReference>
<dbReference type="PANTHER" id="PTHR33562">
    <property type="entry name" value="ATILLA, ISOFORM B-RELATED-RELATED"/>
    <property type="match status" value="1"/>
</dbReference>
<accession>A0A1B6DU84</accession>
<sequence length="147" mass="16423">MVPSRMLFTPIGFILLTFSFDSGLAIKCFECNSHNDTRCAAEKVAPELEKDCSLMTAPNNAKYTMCRKIIQTIEFEVNGLQPDSRVIRGCGWDDSNYKNKCYQRSGFGGRQEVCSCSTDLCNSSSTLKALSVIFLTLTVLFLNTYIL</sequence>
<dbReference type="PANTHER" id="PTHR33562:SF14">
    <property type="entry name" value="PROTEIN QUIVER"/>
    <property type="match status" value="1"/>
</dbReference>
<dbReference type="Pfam" id="PF17064">
    <property type="entry name" value="QVR"/>
    <property type="match status" value="1"/>
</dbReference>
<dbReference type="InterPro" id="IPR045860">
    <property type="entry name" value="Snake_toxin-like_sf"/>
</dbReference>
<organism evidence="10">
    <name type="scientific">Clastoptera arizonana</name>
    <name type="common">Arizona spittle bug</name>
    <dbReference type="NCBI Taxonomy" id="38151"/>
    <lineage>
        <taxon>Eukaryota</taxon>
        <taxon>Metazoa</taxon>
        <taxon>Ecdysozoa</taxon>
        <taxon>Arthropoda</taxon>
        <taxon>Hexapoda</taxon>
        <taxon>Insecta</taxon>
        <taxon>Pterygota</taxon>
        <taxon>Neoptera</taxon>
        <taxon>Paraneoptera</taxon>
        <taxon>Hemiptera</taxon>
        <taxon>Auchenorrhyncha</taxon>
        <taxon>Cercopoidea</taxon>
        <taxon>Clastopteridae</taxon>
        <taxon>Clastoptera</taxon>
    </lineage>
</organism>
<dbReference type="SUPFAM" id="SSF57302">
    <property type="entry name" value="Snake toxin-like"/>
    <property type="match status" value="1"/>
</dbReference>
<comment type="subcellular location">
    <subcellularLocation>
        <location evidence="1">Membrane</location>
        <topology evidence="1">Lipid-anchor</topology>
        <topology evidence="1">GPI-anchor</topology>
    </subcellularLocation>
</comment>
<dbReference type="GO" id="GO:0098552">
    <property type="term" value="C:side of membrane"/>
    <property type="evidence" value="ECO:0007669"/>
    <property type="project" value="UniProtKB-KW"/>
</dbReference>
<evidence type="ECO:0000256" key="8">
    <source>
        <dbReference type="ARBA" id="ARBA00023288"/>
    </source>
</evidence>
<dbReference type="EMBL" id="GEDC01008093">
    <property type="protein sequence ID" value="JAS29205.1"/>
    <property type="molecule type" value="Transcribed_RNA"/>
</dbReference>
<evidence type="ECO:0000256" key="3">
    <source>
        <dbReference type="ARBA" id="ARBA00022692"/>
    </source>
</evidence>
<feature type="chain" id="PRO_5008581527" evidence="9">
    <location>
        <begin position="26"/>
        <end position="147"/>
    </location>
</feature>
<dbReference type="InterPro" id="IPR031424">
    <property type="entry name" value="QVR-like"/>
</dbReference>
<name>A0A1B6DU84_9HEMI</name>
<protein>
    <submittedName>
        <fullName evidence="10">Uncharacterized protein</fullName>
    </submittedName>
</protein>